<dbReference type="InterPro" id="IPR036869">
    <property type="entry name" value="J_dom_sf"/>
</dbReference>
<dbReference type="AlphaFoldDB" id="A0A9W5WVK4"/>
<keyword evidence="2" id="KW-1133">Transmembrane helix</keyword>
<dbReference type="Gene3D" id="3.40.30.10">
    <property type="entry name" value="Glutaredoxin"/>
    <property type="match status" value="1"/>
</dbReference>
<evidence type="ECO:0000256" key="2">
    <source>
        <dbReference type="SAM" id="Phobius"/>
    </source>
</evidence>
<proteinExistence type="predicted"/>
<dbReference type="PANTHER" id="PTHR44303">
    <property type="entry name" value="DNAJ HOMOLOG SUBFAMILY C MEMBER 16"/>
    <property type="match status" value="1"/>
</dbReference>
<dbReference type="InterPro" id="IPR052448">
    <property type="entry name" value="DnaJ_C16_autophagy_reg"/>
</dbReference>
<dbReference type="CDD" id="cd06257">
    <property type="entry name" value="DnaJ"/>
    <property type="match status" value="1"/>
</dbReference>
<dbReference type="SMART" id="SM00271">
    <property type="entry name" value="DnaJ"/>
    <property type="match status" value="1"/>
</dbReference>
<keyword evidence="2" id="KW-0472">Membrane</keyword>
<dbReference type="PANTHER" id="PTHR44303:SF2">
    <property type="entry name" value="DNAJ HOMOLOG SUBFAMILY C MEMBER 16"/>
    <property type="match status" value="1"/>
</dbReference>
<dbReference type="OrthoDB" id="10250354at2759"/>
<feature type="transmembrane region" description="Helical" evidence="2">
    <location>
        <begin position="41"/>
        <end position="59"/>
    </location>
</feature>
<dbReference type="SUPFAM" id="SSF46565">
    <property type="entry name" value="Chaperone J-domain"/>
    <property type="match status" value="1"/>
</dbReference>
<dbReference type="InterPro" id="IPR001623">
    <property type="entry name" value="DnaJ_domain"/>
</dbReference>
<keyword evidence="2" id="KW-0812">Transmembrane</keyword>
<dbReference type="PRINTS" id="PR00625">
    <property type="entry name" value="JDOMAIN"/>
</dbReference>
<evidence type="ECO:0000313" key="4">
    <source>
        <dbReference type="EMBL" id="GFE54959.1"/>
    </source>
</evidence>
<evidence type="ECO:0000259" key="3">
    <source>
        <dbReference type="PROSITE" id="PS50076"/>
    </source>
</evidence>
<dbReference type="EMBL" id="BLIY01000017">
    <property type="protein sequence ID" value="GFE54959.1"/>
    <property type="molecule type" value="Genomic_DNA"/>
</dbReference>
<dbReference type="Gene3D" id="1.10.287.110">
    <property type="entry name" value="DnaJ domain"/>
    <property type="match status" value="1"/>
</dbReference>
<reference evidence="4" key="1">
    <citation type="submission" date="2019-12" db="EMBL/GenBank/DDBJ databases">
        <title>Genome sequence of Babesia ovis.</title>
        <authorList>
            <person name="Yamagishi J."/>
            <person name="Sevinc F."/>
            <person name="Xuan X."/>
        </authorList>
    </citation>
    <scope>NUCLEOTIDE SEQUENCE</scope>
    <source>
        <strain evidence="4">Selcuk</strain>
    </source>
</reference>
<accession>A0A9W5WVK4</accession>
<dbReference type="Proteomes" id="UP001057455">
    <property type="component" value="Unassembled WGS sequence"/>
</dbReference>
<dbReference type="InterPro" id="IPR036249">
    <property type="entry name" value="Thioredoxin-like_sf"/>
</dbReference>
<dbReference type="PROSITE" id="PS50076">
    <property type="entry name" value="DNAJ_2"/>
    <property type="match status" value="1"/>
</dbReference>
<keyword evidence="5" id="KW-1185">Reference proteome</keyword>
<sequence>MESAPRKRQNAATNKAPKQIKQTKANKKVPFNLVRFLRDNCVVIILGAVLVLGIVLKYFEDSYHSMQNFTEFGDDIYAIMGVSKSATDAEIKAKYRQLNHKWHPDKNPNCADCKEKFMKLKAAYKILSNPELKKLYDTTNGRTVNMISSVATELTPTNYDQLVRGSTDLWVVQLYSDDSPECQYFAKTWEEAVSKLGSFANFGRVNELLNPKAVNKLPIKAQLLPAVMMIFPGGGYDLFPQDALKTFQKFNEYFMSVYPNSVINCRDHDEFRKNVAHEPSRPALLFRTTSPGIPVPIALMHVAMKYQWAFDTYWLSSTTPMHSDKELMAELMQLSHGDNNMIGTVAIYQMMDDVDAVALFYGAHGGQLISCTAYRRKEIDVLHRNLDSILTMAYPPLEISRETFGTLCKGTAARSDRFCIIVTGNAHETFQEETVLKKLGHFDISNRIGSIYAKPSDDPEAAAPPTMAADVQLVRLPTSRATPRILDTLVNAVVLLDAGRGKFCTIASTSGLYDCGLQEDTEYAWVSDIAEGAYDTLSWYDVTKAFGGNFEDQCINASKPWYKLF</sequence>
<dbReference type="Pfam" id="PF00226">
    <property type="entry name" value="DnaJ"/>
    <property type="match status" value="1"/>
</dbReference>
<evidence type="ECO:0000313" key="5">
    <source>
        <dbReference type="Proteomes" id="UP001057455"/>
    </source>
</evidence>
<protein>
    <recommendedName>
        <fullName evidence="3">J domain-containing protein</fullName>
    </recommendedName>
</protein>
<feature type="domain" description="J" evidence="3">
    <location>
        <begin position="75"/>
        <end position="140"/>
    </location>
</feature>
<gene>
    <name evidence="4" type="ORF">BaOVIS_023630</name>
</gene>
<organism evidence="4 5">
    <name type="scientific">Babesia ovis</name>
    <dbReference type="NCBI Taxonomy" id="5869"/>
    <lineage>
        <taxon>Eukaryota</taxon>
        <taxon>Sar</taxon>
        <taxon>Alveolata</taxon>
        <taxon>Apicomplexa</taxon>
        <taxon>Aconoidasida</taxon>
        <taxon>Piroplasmida</taxon>
        <taxon>Babesiidae</taxon>
        <taxon>Babesia</taxon>
    </lineage>
</organism>
<dbReference type="SUPFAM" id="SSF52833">
    <property type="entry name" value="Thioredoxin-like"/>
    <property type="match status" value="1"/>
</dbReference>
<name>A0A9W5WVK4_BABOV</name>
<comment type="caution">
    <text evidence="4">The sequence shown here is derived from an EMBL/GenBank/DDBJ whole genome shotgun (WGS) entry which is preliminary data.</text>
</comment>
<feature type="region of interest" description="Disordered" evidence="1">
    <location>
        <begin position="1"/>
        <end position="23"/>
    </location>
</feature>
<evidence type="ECO:0000256" key="1">
    <source>
        <dbReference type="SAM" id="MobiDB-lite"/>
    </source>
</evidence>